<dbReference type="AlphaFoldDB" id="A0A0C3GQN4"/>
<evidence type="ECO:0000313" key="4">
    <source>
        <dbReference type="Proteomes" id="UP000054321"/>
    </source>
</evidence>
<dbReference type="InParanoid" id="A0A0C3GQN4"/>
<dbReference type="Pfam" id="PF01419">
    <property type="entry name" value="Jacalin"/>
    <property type="match status" value="1"/>
</dbReference>
<sequence length="174" mass="18985">MFGLLPLLYIFLACLRCAYVDAQCTPDCILFETTSIGNPSASKWDYKTWAVNSSVSSLSVYWDGDKIRGVNVTRFDGTGGATGQFTGYNSTFAFNEGEALESLTLTDSGYGYGSFRQINFTTTLGRYFTAGPNGYDNITQPPVAGAYLVGFEAWVNVDVFINAFAIYGSYDLIS</sequence>
<dbReference type="OrthoDB" id="10580456at2759"/>
<keyword evidence="4" id="KW-1185">Reference proteome</keyword>
<evidence type="ECO:0000313" key="3">
    <source>
        <dbReference type="EMBL" id="KIM93639.1"/>
    </source>
</evidence>
<protein>
    <recommendedName>
        <fullName evidence="2">Jacalin-type lectin domain-containing protein</fullName>
    </recommendedName>
</protein>
<dbReference type="Proteomes" id="UP000054321">
    <property type="component" value="Unassembled WGS sequence"/>
</dbReference>
<dbReference type="InterPro" id="IPR001229">
    <property type="entry name" value="Jacalin-like_lectin_dom"/>
</dbReference>
<dbReference type="InterPro" id="IPR036404">
    <property type="entry name" value="Jacalin-like_lectin_dom_sf"/>
</dbReference>
<proteinExistence type="predicted"/>
<gene>
    <name evidence="3" type="ORF">OIDMADRAFT_149640</name>
</gene>
<name>A0A0C3GQN4_OIDMZ</name>
<dbReference type="HOGENOM" id="CLU_1540513_0_0_1"/>
<evidence type="ECO:0000256" key="1">
    <source>
        <dbReference type="SAM" id="SignalP"/>
    </source>
</evidence>
<feature type="signal peptide" evidence="1">
    <location>
        <begin position="1"/>
        <end position="22"/>
    </location>
</feature>
<dbReference type="SUPFAM" id="SSF51101">
    <property type="entry name" value="Mannose-binding lectins"/>
    <property type="match status" value="1"/>
</dbReference>
<accession>A0A0C3GQN4</accession>
<organism evidence="3 4">
    <name type="scientific">Oidiodendron maius (strain Zn)</name>
    <dbReference type="NCBI Taxonomy" id="913774"/>
    <lineage>
        <taxon>Eukaryota</taxon>
        <taxon>Fungi</taxon>
        <taxon>Dikarya</taxon>
        <taxon>Ascomycota</taxon>
        <taxon>Pezizomycotina</taxon>
        <taxon>Leotiomycetes</taxon>
        <taxon>Leotiomycetes incertae sedis</taxon>
        <taxon>Myxotrichaceae</taxon>
        <taxon>Oidiodendron</taxon>
    </lineage>
</organism>
<dbReference type="EMBL" id="KN832893">
    <property type="protein sequence ID" value="KIM93639.1"/>
    <property type="molecule type" value="Genomic_DNA"/>
</dbReference>
<feature type="domain" description="Jacalin-type lectin" evidence="2">
    <location>
        <begin position="36"/>
        <end position="153"/>
    </location>
</feature>
<keyword evidence="1" id="KW-0732">Signal</keyword>
<evidence type="ECO:0000259" key="2">
    <source>
        <dbReference type="Pfam" id="PF01419"/>
    </source>
</evidence>
<feature type="chain" id="PRO_5002164668" description="Jacalin-type lectin domain-containing protein" evidence="1">
    <location>
        <begin position="23"/>
        <end position="174"/>
    </location>
</feature>
<reference evidence="3 4" key="1">
    <citation type="submission" date="2014-04" db="EMBL/GenBank/DDBJ databases">
        <authorList>
            <consortium name="DOE Joint Genome Institute"/>
            <person name="Kuo A."/>
            <person name="Martino E."/>
            <person name="Perotto S."/>
            <person name="Kohler A."/>
            <person name="Nagy L.G."/>
            <person name="Floudas D."/>
            <person name="Copeland A."/>
            <person name="Barry K.W."/>
            <person name="Cichocki N."/>
            <person name="Veneault-Fourrey C."/>
            <person name="LaButti K."/>
            <person name="Lindquist E.A."/>
            <person name="Lipzen A."/>
            <person name="Lundell T."/>
            <person name="Morin E."/>
            <person name="Murat C."/>
            <person name="Sun H."/>
            <person name="Tunlid A."/>
            <person name="Henrissat B."/>
            <person name="Grigoriev I.V."/>
            <person name="Hibbett D.S."/>
            <person name="Martin F."/>
            <person name="Nordberg H.P."/>
            <person name="Cantor M.N."/>
            <person name="Hua S.X."/>
        </authorList>
    </citation>
    <scope>NUCLEOTIDE SEQUENCE [LARGE SCALE GENOMIC DNA]</scope>
    <source>
        <strain evidence="3 4">Zn</strain>
    </source>
</reference>
<dbReference type="Gene3D" id="2.100.10.30">
    <property type="entry name" value="Jacalin-like lectin domain"/>
    <property type="match status" value="1"/>
</dbReference>
<reference evidence="4" key="2">
    <citation type="submission" date="2015-01" db="EMBL/GenBank/DDBJ databases">
        <title>Evolutionary Origins and Diversification of the Mycorrhizal Mutualists.</title>
        <authorList>
            <consortium name="DOE Joint Genome Institute"/>
            <consortium name="Mycorrhizal Genomics Consortium"/>
            <person name="Kohler A."/>
            <person name="Kuo A."/>
            <person name="Nagy L.G."/>
            <person name="Floudas D."/>
            <person name="Copeland A."/>
            <person name="Barry K.W."/>
            <person name="Cichocki N."/>
            <person name="Veneault-Fourrey C."/>
            <person name="LaButti K."/>
            <person name="Lindquist E.A."/>
            <person name="Lipzen A."/>
            <person name="Lundell T."/>
            <person name="Morin E."/>
            <person name="Murat C."/>
            <person name="Riley R."/>
            <person name="Ohm R."/>
            <person name="Sun H."/>
            <person name="Tunlid A."/>
            <person name="Henrissat B."/>
            <person name="Grigoriev I.V."/>
            <person name="Hibbett D.S."/>
            <person name="Martin F."/>
        </authorList>
    </citation>
    <scope>NUCLEOTIDE SEQUENCE [LARGE SCALE GENOMIC DNA]</scope>
    <source>
        <strain evidence="4">Zn</strain>
    </source>
</reference>